<name>A0A926RTJ7_9BACL</name>
<dbReference type="EMBL" id="JACXAH010000015">
    <property type="protein sequence ID" value="MBD1372915.1"/>
    <property type="molecule type" value="Genomic_DNA"/>
</dbReference>
<organism evidence="3 4">
    <name type="scientific">Polycladospora coralii</name>
    <dbReference type="NCBI Taxonomy" id="2771432"/>
    <lineage>
        <taxon>Bacteria</taxon>
        <taxon>Bacillati</taxon>
        <taxon>Bacillota</taxon>
        <taxon>Bacilli</taxon>
        <taxon>Bacillales</taxon>
        <taxon>Thermoactinomycetaceae</taxon>
        <taxon>Polycladospora</taxon>
    </lineage>
</organism>
<keyword evidence="4" id="KW-1185">Reference proteome</keyword>
<dbReference type="Pfam" id="PF14398">
    <property type="entry name" value="ATPgrasp_YheCD"/>
    <property type="match status" value="1"/>
</dbReference>
<dbReference type="GO" id="GO:0016757">
    <property type="term" value="F:glycosyltransferase activity"/>
    <property type="evidence" value="ECO:0007669"/>
    <property type="project" value="InterPro"/>
</dbReference>
<dbReference type="InterPro" id="IPR001296">
    <property type="entry name" value="Glyco_trans_1"/>
</dbReference>
<proteinExistence type="predicted"/>
<comment type="caution">
    <text evidence="3">The sequence shown here is derived from an EMBL/GenBank/DDBJ whole genome shotgun (WGS) entry which is preliminary data.</text>
</comment>
<dbReference type="GO" id="GO:0009103">
    <property type="term" value="P:lipopolysaccharide biosynthetic process"/>
    <property type="evidence" value="ECO:0007669"/>
    <property type="project" value="TreeGrafter"/>
</dbReference>
<dbReference type="AlphaFoldDB" id="A0A926RTJ7"/>
<accession>A0A926RTJ7</accession>
<dbReference type="Proteomes" id="UP000661691">
    <property type="component" value="Unassembled WGS sequence"/>
</dbReference>
<protein>
    <submittedName>
        <fullName evidence="3">YheC/YheD family protein</fullName>
    </submittedName>
</protein>
<feature type="domain" description="Glycosyl transferase family 1" evidence="2">
    <location>
        <begin position="537"/>
        <end position="703"/>
    </location>
</feature>
<evidence type="ECO:0000313" key="4">
    <source>
        <dbReference type="Proteomes" id="UP000661691"/>
    </source>
</evidence>
<dbReference type="SUPFAM" id="SSF53756">
    <property type="entry name" value="UDP-Glycosyltransferase/glycogen phosphorylase"/>
    <property type="match status" value="1"/>
</dbReference>
<evidence type="ECO:0000256" key="1">
    <source>
        <dbReference type="ARBA" id="ARBA00022679"/>
    </source>
</evidence>
<evidence type="ECO:0000313" key="3">
    <source>
        <dbReference type="EMBL" id="MBD1372915.1"/>
    </source>
</evidence>
<evidence type="ECO:0000259" key="2">
    <source>
        <dbReference type="Pfam" id="PF00534"/>
    </source>
</evidence>
<dbReference type="RefSeq" id="WP_191139708.1">
    <property type="nucleotide sequence ID" value="NZ_JACXAG020000004.1"/>
</dbReference>
<sequence length="739" mass="83812">MSQTVGILISRRIFRACLQGDSPYDPLDLYDQYARENGLDAVFFTMDHLMLEKRKVYAYRRTDSGVYDQTCIPLPAVIHNRIKPVATLEKFKILQAIPEVQLFNQNNRLDKWTVYHQLSSHPEIVAHLPETKILNLKNFESMMANHNSIYLKPRDMSLGIGVRSLHHNQDVIRVYDSKGGRIRISKSKWRDWIRHLMKHENLLVQQTIWLSSLSDRPFDLRVSVQKNGEGKWSTSGMVAKIGRSKAVATNLAVGGKLDVARATLKAAGFENTEKIEQEIEKVVLKAASYLSEKYPGLADLGFDIAIDQNGRIWIIEVNGRDLRITFYLAKEMESWRKTFATPMAYAAYLLKTNQVKNDTIAILTPGSLPLDGKKGSSVETVARAVADKLSQYRSVCLYGKNIQNINGVYAFQPIHHGKEGYQKAVVRHLQSLQPSLLQIENRPLWINEVKDALLTTKKILFLHSDNYIKPPYAPKNQVKEALLRYDHIITNSQFMKDLLANEFPEIASKVTFVWLGVDIQKFCPPSEPNTCAKRILNRKKLGINGQTVILFTGRMIPKKGVHYLIEAFSRIAKHHPNAILLIAGSSYYGRNVHTKYVQKVKSLARKLGNQICFLPYQPHDYMPEIYQMADMFVNPSPGNEPFGLVNVEAMACGLPILTTQSGGIQEVIQNGINGELLTTDNIVKELTYKLDDWLNHAISLSKKGEESRRIAVENFSWQRVAKDLNQVYAELASKPAPIS</sequence>
<keyword evidence="1" id="KW-0808">Transferase</keyword>
<dbReference type="Gene3D" id="3.40.50.2000">
    <property type="entry name" value="Glycogen Phosphorylase B"/>
    <property type="match status" value="2"/>
</dbReference>
<dbReference type="SUPFAM" id="SSF56059">
    <property type="entry name" value="Glutathione synthetase ATP-binding domain-like"/>
    <property type="match status" value="1"/>
</dbReference>
<dbReference type="InterPro" id="IPR026838">
    <property type="entry name" value="YheC/D"/>
</dbReference>
<dbReference type="Pfam" id="PF00534">
    <property type="entry name" value="Glycos_transf_1"/>
    <property type="match status" value="1"/>
</dbReference>
<dbReference type="Gene3D" id="3.30.470.20">
    <property type="entry name" value="ATP-grasp fold, B domain"/>
    <property type="match status" value="1"/>
</dbReference>
<dbReference type="PANTHER" id="PTHR46401:SF2">
    <property type="entry name" value="GLYCOSYLTRANSFERASE WBBK-RELATED"/>
    <property type="match status" value="1"/>
</dbReference>
<dbReference type="PANTHER" id="PTHR46401">
    <property type="entry name" value="GLYCOSYLTRANSFERASE WBBK-RELATED"/>
    <property type="match status" value="1"/>
</dbReference>
<reference evidence="3" key="1">
    <citation type="submission" date="2020-09" db="EMBL/GenBank/DDBJ databases">
        <title>A novel bacterium of genus Hazenella, isolated from South China Sea.</title>
        <authorList>
            <person name="Huang H."/>
            <person name="Mo K."/>
            <person name="Hu Y."/>
        </authorList>
    </citation>
    <scope>NUCLEOTIDE SEQUENCE</scope>
    <source>
        <strain evidence="3">IB182357</strain>
    </source>
</reference>
<gene>
    <name evidence="3" type="ORF">IC620_11160</name>
</gene>
<dbReference type="CDD" id="cd03801">
    <property type="entry name" value="GT4_PimA-like"/>
    <property type="match status" value="1"/>
</dbReference>